<name>A0ABY5K7H6_9CELL</name>
<dbReference type="RefSeq" id="WP_227564650.1">
    <property type="nucleotide sequence ID" value="NZ_CP101989.1"/>
</dbReference>
<dbReference type="EMBL" id="CP101989">
    <property type="protein sequence ID" value="UUI65366.1"/>
    <property type="molecule type" value="Genomic_DNA"/>
</dbReference>
<proteinExistence type="predicted"/>
<protein>
    <submittedName>
        <fullName evidence="1">Uncharacterized protein</fullName>
    </submittedName>
</protein>
<accession>A0ABY5K7H6</accession>
<keyword evidence="2" id="KW-1185">Reference proteome</keyword>
<evidence type="ECO:0000313" key="1">
    <source>
        <dbReference type="EMBL" id="UUI65366.1"/>
    </source>
</evidence>
<gene>
    <name evidence="1" type="ORF">NP075_01085</name>
</gene>
<sequence length="118" mass="12802">MAAAQKPSNACSGQQSRTLEVHVDITEAKLVWLQNLSDRCDPPPWSAMVEGRDHVAGESFIMVGGEGDRGEDIYVIRDSGPAGASYLDLIAASRTYLPALIAEVRRLRAALEWSESDS</sequence>
<organism evidence="1 2">
    <name type="scientific">Cellulomonas wangsupingiae</name>
    <dbReference type="NCBI Taxonomy" id="2968085"/>
    <lineage>
        <taxon>Bacteria</taxon>
        <taxon>Bacillati</taxon>
        <taxon>Actinomycetota</taxon>
        <taxon>Actinomycetes</taxon>
        <taxon>Micrococcales</taxon>
        <taxon>Cellulomonadaceae</taxon>
        <taxon>Cellulomonas</taxon>
    </lineage>
</organism>
<reference evidence="1 2" key="1">
    <citation type="submission" date="2022-07" db="EMBL/GenBank/DDBJ databases">
        <title>Novel species in genus cellulomonas.</title>
        <authorList>
            <person name="Ye L."/>
        </authorList>
    </citation>
    <scope>NUCLEOTIDE SEQUENCE [LARGE SCALE GENOMIC DNA]</scope>
    <source>
        <strain evidence="2">zg-Y908</strain>
    </source>
</reference>
<evidence type="ECO:0000313" key="2">
    <source>
        <dbReference type="Proteomes" id="UP001317322"/>
    </source>
</evidence>
<dbReference type="Proteomes" id="UP001317322">
    <property type="component" value="Chromosome"/>
</dbReference>